<feature type="region of interest" description="Disordered" evidence="2">
    <location>
        <begin position="418"/>
        <end position="491"/>
    </location>
</feature>
<proteinExistence type="predicted"/>
<gene>
    <name evidence="3" type="ORF">TVY486_0602670</name>
</gene>
<dbReference type="VEuPathDB" id="TriTrypDB:TvY486_0602670"/>
<feature type="compositionally biased region" description="Polar residues" evidence="2">
    <location>
        <begin position="219"/>
        <end position="236"/>
    </location>
</feature>
<evidence type="ECO:0000256" key="1">
    <source>
        <dbReference type="SAM" id="Coils"/>
    </source>
</evidence>
<dbReference type="AlphaFoldDB" id="G0TWY7"/>
<organism evidence="3">
    <name type="scientific">Trypanosoma vivax (strain Y486)</name>
    <dbReference type="NCBI Taxonomy" id="1055687"/>
    <lineage>
        <taxon>Eukaryota</taxon>
        <taxon>Discoba</taxon>
        <taxon>Euglenozoa</taxon>
        <taxon>Kinetoplastea</taxon>
        <taxon>Metakinetoplastina</taxon>
        <taxon>Trypanosomatida</taxon>
        <taxon>Trypanosomatidae</taxon>
        <taxon>Trypanosoma</taxon>
        <taxon>Duttonella</taxon>
    </lineage>
</organism>
<sequence length="506" mass="54909">MPATEPLFATVSLLLGDVLEMTLRVPITDETTVRLLAKETMQRLLARQRNKILRNGQCFSRETIAVTDVFVNDGSNKAEVFAQDLVTQVIRVKDEVVYMHLQIRDARKQEGGAPVLSDVSAARTAAQDTPSSASSKKPSGGKSESVKKLSPVATPNAVKSSEKQKTGSLAGTKRTATQMNEDGVKNKQSNAKQQGAKRAAGEGRLGWGPEAHKLFPDNYVSSPNRLMTKTRNTKSSAGDKKGGKTVVIPEATAPNMRSEKPQGGGESTSGGVSGQVPGRSDRKSSRLGWGYEAGKFFPENYVGSPDKIPRLIRMAKQLEEKRLKEEAQKKARENIEIVDSQSRDGVDVCSTVDALEELSRSPPILPACAVSMTSSTPGDKCEEGACAQEDLSAGAVTSLTEVERQLFDEKEYIVKTPSEQLLPSLARKEELNELDREHGTPDDEKKDSPPSVALPPGWGREAARYFDPETYIDDPRKAKSNPNVPPSPVRARRIVSLPPYLGSLDA</sequence>
<feature type="compositionally biased region" description="Polar residues" evidence="2">
    <location>
        <begin position="166"/>
        <end position="193"/>
    </location>
</feature>
<reference evidence="3" key="1">
    <citation type="journal article" date="2012" name="Proc. Natl. Acad. Sci. U.S.A.">
        <title>Antigenic diversity is generated by distinct evolutionary mechanisms in African trypanosome species.</title>
        <authorList>
            <person name="Jackson A.P."/>
            <person name="Berry A."/>
            <person name="Aslett M."/>
            <person name="Allison H.C."/>
            <person name="Burton P."/>
            <person name="Vavrova-Anderson J."/>
            <person name="Brown R."/>
            <person name="Browne H."/>
            <person name="Corton N."/>
            <person name="Hauser H."/>
            <person name="Gamble J."/>
            <person name="Gilderthorp R."/>
            <person name="Marcello L."/>
            <person name="McQuillan J."/>
            <person name="Otto T.D."/>
            <person name="Quail M.A."/>
            <person name="Sanders M.J."/>
            <person name="van Tonder A."/>
            <person name="Ginger M.L."/>
            <person name="Field M.C."/>
            <person name="Barry J.D."/>
            <person name="Hertz-Fowler C."/>
            <person name="Berriman M."/>
        </authorList>
    </citation>
    <scope>NUCLEOTIDE SEQUENCE</scope>
    <source>
        <strain evidence="3">Y486</strain>
    </source>
</reference>
<evidence type="ECO:0000256" key="2">
    <source>
        <dbReference type="SAM" id="MobiDB-lite"/>
    </source>
</evidence>
<keyword evidence="1" id="KW-0175">Coiled coil</keyword>
<accession>G0TWY7</accession>
<feature type="coiled-coil region" evidence="1">
    <location>
        <begin position="308"/>
        <end position="335"/>
    </location>
</feature>
<evidence type="ECO:0000313" key="3">
    <source>
        <dbReference type="EMBL" id="CCC48476.1"/>
    </source>
</evidence>
<name>G0TWY7_TRYVY</name>
<feature type="region of interest" description="Disordered" evidence="2">
    <location>
        <begin position="119"/>
        <end position="286"/>
    </location>
</feature>
<feature type="compositionally biased region" description="Basic and acidic residues" evidence="2">
    <location>
        <begin position="426"/>
        <end position="448"/>
    </location>
</feature>
<feature type="compositionally biased region" description="Gly residues" evidence="2">
    <location>
        <begin position="262"/>
        <end position="273"/>
    </location>
</feature>
<feature type="compositionally biased region" description="Basic and acidic residues" evidence="2">
    <location>
        <begin position="461"/>
        <end position="477"/>
    </location>
</feature>
<feature type="compositionally biased region" description="Low complexity" evidence="2">
    <location>
        <begin position="130"/>
        <end position="143"/>
    </location>
</feature>
<protein>
    <submittedName>
        <fullName evidence="3">Uncharacterized protein</fullName>
    </submittedName>
</protein>
<dbReference type="EMBL" id="HE573022">
    <property type="protein sequence ID" value="CCC48476.1"/>
    <property type="molecule type" value="Genomic_DNA"/>
</dbReference>